<feature type="transmembrane region" description="Helical" evidence="7">
    <location>
        <begin position="609"/>
        <end position="632"/>
    </location>
</feature>
<dbReference type="STRING" id="488538.SAR116_1441"/>
<dbReference type="PROSITE" id="PS50928">
    <property type="entry name" value="ABC_TM1"/>
    <property type="match status" value="1"/>
</dbReference>
<dbReference type="GO" id="GO:0016787">
    <property type="term" value="F:hydrolase activity"/>
    <property type="evidence" value="ECO:0007669"/>
    <property type="project" value="UniProtKB-KW"/>
</dbReference>
<keyword evidence="10" id="KW-1185">Reference proteome</keyword>
<evidence type="ECO:0000256" key="6">
    <source>
        <dbReference type="ARBA" id="ARBA00023136"/>
    </source>
</evidence>
<feature type="transmembrane region" description="Helical" evidence="7">
    <location>
        <begin position="514"/>
        <end position="533"/>
    </location>
</feature>
<keyword evidence="3" id="KW-1003">Cell membrane</keyword>
<protein>
    <submittedName>
        <fullName evidence="9">Probable taurine uptake ABC transporter permease protein</fullName>
        <ecNumber evidence="9">3.6.3.-</ecNumber>
    </submittedName>
</protein>
<dbReference type="Gene3D" id="1.10.3720.10">
    <property type="entry name" value="MetI-like"/>
    <property type="match status" value="1"/>
</dbReference>
<dbReference type="PANTHER" id="PTHR30151">
    <property type="entry name" value="ALKANE SULFONATE ABC TRANSPORTER-RELATED, MEMBRANE SUBUNIT"/>
    <property type="match status" value="1"/>
</dbReference>
<dbReference type="eggNOG" id="COG0600">
    <property type="taxonomic scope" value="Bacteria"/>
</dbReference>
<dbReference type="OrthoDB" id="9799271at2"/>
<keyword evidence="6 7" id="KW-0472">Membrane</keyword>
<keyword evidence="4 7" id="KW-0812">Transmembrane</keyword>
<evidence type="ECO:0000256" key="3">
    <source>
        <dbReference type="ARBA" id="ARBA00022475"/>
    </source>
</evidence>
<dbReference type="PANTHER" id="PTHR30151:SF25">
    <property type="entry name" value="TAURINE TRANSPORT SYSTEM PERMEASE PROTEIN TAUC"/>
    <property type="match status" value="1"/>
</dbReference>
<reference evidence="9 10" key="1">
    <citation type="journal article" date="2010" name="J. Bacteriol.">
        <title>Complete genome sequence of "Candidatus Puniceispirillum marinum" IMCC1322, a representative of the SAR116 clade in the Alphaproteobacteria.</title>
        <authorList>
            <person name="Oh H.M."/>
            <person name="Kwon K.K."/>
            <person name="Kang I."/>
            <person name="Kang S.G."/>
            <person name="Lee J.H."/>
            <person name="Kim S.J."/>
            <person name="Cho J.C."/>
        </authorList>
    </citation>
    <scope>NUCLEOTIDE SEQUENCE [LARGE SCALE GENOMIC DNA]</scope>
    <source>
        <strain evidence="9 10">IMCC1322</strain>
    </source>
</reference>
<evidence type="ECO:0000256" key="1">
    <source>
        <dbReference type="ARBA" id="ARBA00004651"/>
    </source>
</evidence>
<dbReference type="SUPFAM" id="SSF161098">
    <property type="entry name" value="MetI-like"/>
    <property type="match status" value="1"/>
</dbReference>
<keyword evidence="9" id="KW-0378">Hydrolase</keyword>
<evidence type="ECO:0000259" key="8">
    <source>
        <dbReference type="PROSITE" id="PS50928"/>
    </source>
</evidence>
<dbReference type="EC" id="3.6.3.-" evidence="9"/>
<dbReference type="GO" id="GO:0010438">
    <property type="term" value="P:cellular response to sulfur starvation"/>
    <property type="evidence" value="ECO:0007669"/>
    <property type="project" value="TreeGrafter"/>
</dbReference>
<evidence type="ECO:0000256" key="4">
    <source>
        <dbReference type="ARBA" id="ARBA00022692"/>
    </source>
</evidence>
<dbReference type="Pfam" id="PF00528">
    <property type="entry name" value="BPD_transp_1"/>
    <property type="match status" value="1"/>
</dbReference>
<dbReference type="GO" id="GO:0005886">
    <property type="term" value="C:plasma membrane"/>
    <property type="evidence" value="ECO:0007669"/>
    <property type="project" value="UniProtKB-SubCell"/>
</dbReference>
<evidence type="ECO:0000313" key="9">
    <source>
        <dbReference type="EMBL" id="ADE39684.1"/>
    </source>
</evidence>
<feature type="transmembrane region" description="Helical" evidence="7">
    <location>
        <begin position="487"/>
        <end position="508"/>
    </location>
</feature>
<dbReference type="Proteomes" id="UP000007460">
    <property type="component" value="Chromosome"/>
</dbReference>
<dbReference type="AlphaFoldDB" id="D5BTT7"/>
<evidence type="ECO:0000256" key="5">
    <source>
        <dbReference type="ARBA" id="ARBA00022989"/>
    </source>
</evidence>
<dbReference type="RefSeq" id="WP_013046311.1">
    <property type="nucleotide sequence ID" value="NC_014010.1"/>
</dbReference>
<feature type="transmembrane region" description="Helical" evidence="7">
    <location>
        <begin position="452"/>
        <end position="475"/>
    </location>
</feature>
<name>D5BTT7_PUNMI</name>
<dbReference type="KEGG" id="apb:SAR116_1441"/>
<dbReference type="HOGENOM" id="CLU_028591_0_0_5"/>
<feature type="domain" description="ABC transmembrane type-1" evidence="8">
    <location>
        <begin position="448"/>
        <end position="628"/>
    </location>
</feature>
<dbReference type="InterPro" id="IPR035906">
    <property type="entry name" value="MetI-like_sf"/>
</dbReference>
<feature type="transmembrane region" description="Helical" evidence="7">
    <location>
        <begin position="573"/>
        <end position="597"/>
    </location>
</feature>
<feature type="transmembrane region" description="Helical" evidence="7">
    <location>
        <begin position="53"/>
        <end position="73"/>
    </location>
</feature>
<keyword evidence="5 7" id="KW-1133">Transmembrane helix</keyword>
<evidence type="ECO:0000256" key="2">
    <source>
        <dbReference type="ARBA" id="ARBA00022448"/>
    </source>
</evidence>
<accession>D5BTT7</accession>
<dbReference type="EMBL" id="CP001751">
    <property type="protein sequence ID" value="ADE39684.1"/>
    <property type="molecule type" value="Genomic_DNA"/>
</dbReference>
<organism evidence="9 10">
    <name type="scientific">Puniceispirillum marinum (strain IMCC1322)</name>
    <dbReference type="NCBI Taxonomy" id="488538"/>
    <lineage>
        <taxon>Bacteria</taxon>
        <taxon>Pseudomonadati</taxon>
        <taxon>Pseudomonadota</taxon>
        <taxon>Alphaproteobacteria</taxon>
        <taxon>Candidatus Puniceispirillales</taxon>
        <taxon>Candidatus Puniceispirillaceae</taxon>
        <taxon>Candidatus Puniceispirillum</taxon>
    </lineage>
</organism>
<feature type="transmembrane region" description="Helical" evidence="7">
    <location>
        <begin position="12"/>
        <end position="32"/>
    </location>
</feature>
<dbReference type="CDD" id="cd06261">
    <property type="entry name" value="TM_PBP2"/>
    <property type="match status" value="1"/>
</dbReference>
<keyword evidence="2 7" id="KW-0813">Transport</keyword>
<evidence type="ECO:0000313" key="10">
    <source>
        <dbReference type="Proteomes" id="UP000007460"/>
    </source>
</evidence>
<evidence type="ECO:0000256" key="7">
    <source>
        <dbReference type="RuleBase" id="RU363032"/>
    </source>
</evidence>
<comment type="similarity">
    <text evidence="7">Belongs to the binding-protein-dependent transport system permease family.</text>
</comment>
<gene>
    <name evidence="9" type="ordered locus">SAR116_1441</name>
</gene>
<dbReference type="GO" id="GO:0055085">
    <property type="term" value="P:transmembrane transport"/>
    <property type="evidence" value="ECO:0007669"/>
    <property type="project" value="InterPro"/>
</dbReference>
<comment type="subcellular location">
    <subcellularLocation>
        <location evidence="1 7">Cell membrane</location>
        <topology evidence="1 7">Multi-pass membrane protein</topology>
    </subcellularLocation>
</comment>
<dbReference type="InterPro" id="IPR000515">
    <property type="entry name" value="MetI-like"/>
</dbReference>
<sequence length="642" mass="69911">MFEWLSDNRAIIALFMILALIVSFIWSIFVGLKETKLRAKDEVFGDPERTKGGWYWAVCGVSALLLLWFHYSWGTARAVFPNAANELCQIAKIDESMASISAALPIGSRYLKSTTLVVRNGQQVDKLVANMPAGIFSAREEAELDIVLRDMSALMATLSNPDYIDPKAIAELADVERALGDLAYILRQGPNGATPSAAALAQPKWGTSEVEIPILPMTPRGVLFDKISAEVIPITDQFLNIRNISPEAKQLIASTKATIAKLNEPDPSITLDEAGEKTRKAYIKSVDRIFKRLDDGVIFPSASMQGMHEAVADLYDAVGDAKGGLGIVESVFFPGQGIVKSRTQCTEQGPGRWLPKPTDIIATFSQLANPNLETGGGFKGTTLLWWKWLSIADVVAFLIPDGLVDALPGSYGTHGTAGEFKPNYKDKLLAVAQGDVYLGSIPMLDGHIWDSLFRVIVALTLGILLGVPLGIYMGVSRFFKSFFDPLIELYRPVPPLAWAPLILTIFGIQDDGKIFLLFMVAFAIMVISARTGASGTQLSKIRASHSLGATNQQIMRHVILPNAMPEILTGIRIAVGVCWGTLVAAEMLAGTTGLGFIENVARTVADYELIWVTIILLGMLGLLFDIIMRWVISKTIPWRGKG</sequence>
<proteinExistence type="inferred from homology"/>